<reference evidence="1" key="1">
    <citation type="submission" date="2019-04" db="EMBL/GenBank/DDBJ databases">
        <title>Microbes associate with the intestines of laboratory mice.</title>
        <authorList>
            <person name="Navarre W."/>
            <person name="Wong E."/>
            <person name="Huang K."/>
            <person name="Tropini C."/>
            <person name="Ng K."/>
            <person name="Yu B."/>
        </authorList>
    </citation>
    <scope>NUCLEOTIDE SEQUENCE</scope>
    <source>
        <strain evidence="1">NM01_1-7b</strain>
    </source>
</reference>
<evidence type="ECO:0000313" key="2">
    <source>
        <dbReference type="Proteomes" id="UP000304953"/>
    </source>
</evidence>
<sequence length="135" mass="14992">MAEENKNFQLEIITPDRVFYKGEASMVEFTSVDGEMGVYKHHIPLTTVLAPGIVTVTESGGKKHAAVHAGFVQILGEKVTFLAEIAEWPDEIDVNRAQAAKARAEERLRSHRAEIDVARAEIALKKALVRLDVRQ</sequence>
<protein>
    <submittedName>
        <fullName evidence="1">F0F1 ATP synthase subunit epsilon</fullName>
    </submittedName>
</protein>
<gene>
    <name evidence="1" type="ORF">E5329_14170</name>
</gene>
<comment type="caution">
    <text evidence="1">The sequence shown here is derived from an EMBL/GenBank/DDBJ whole genome shotgun (WGS) entry which is preliminary data.</text>
</comment>
<organism evidence="1 2">
    <name type="scientific">Petralouisia muris</name>
    <dbReference type="NCBI Taxonomy" id="3032872"/>
    <lineage>
        <taxon>Bacteria</taxon>
        <taxon>Bacillati</taxon>
        <taxon>Bacillota</taxon>
        <taxon>Clostridia</taxon>
        <taxon>Lachnospirales</taxon>
        <taxon>Lachnospiraceae</taxon>
        <taxon>Petralouisia</taxon>
    </lineage>
</organism>
<keyword evidence="2" id="KW-1185">Reference proteome</keyword>
<dbReference type="Proteomes" id="UP000304953">
    <property type="component" value="Unassembled WGS sequence"/>
</dbReference>
<evidence type="ECO:0000313" key="1">
    <source>
        <dbReference type="EMBL" id="TGY95564.1"/>
    </source>
</evidence>
<dbReference type="EMBL" id="SRYA01000027">
    <property type="protein sequence ID" value="TGY95564.1"/>
    <property type="molecule type" value="Genomic_DNA"/>
</dbReference>
<name>A0AC61RUK6_9FIRM</name>
<proteinExistence type="predicted"/>
<accession>A0AC61RUK6</accession>